<dbReference type="InterPro" id="IPR001851">
    <property type="entry name" value="ABC_transp_permease"/>
</dbReference>
<organism evidence="7 8">
    <name type="scientific">Glycomyces paridis</name>
    <dbReference type="NCBI Taxonomy" id="2126555"/>
    <lineage>
        <taxon>Bacteria</taxon>
        <taxon>Bacillati</taxon>
        <taxon>Actinomycetota</taxon>
        <taxon>Actinomycetes</taxon>
        <taxon>Glycomycetales</taxon>
        <taxon>Glycomycetaceae</taxon>
        <taxon>Glycomyces</taxon>
    </lineage>
</organism>
<name>A0A4S8PR37_9ACTN</name>
<feature type="transmembrane region" description="Helical" evidence="6">
    <location>
        <begin position="225"/>
        <end position="246"/>
    </location>
</feature>
<sequence length="346" mass="35473">MTAIATAWHRLTARLAALGTTALIYLALAGVLVLGGAAVAIDGADKGANLFATANLVDMLTRTSLTGFLAIGMTLVILCRSLDLSVGYTAALSSLVAATTMDGRPENIPVAIGAVLLVSGLIGAANGAIVAFLRVNPFIATLGTGLIIKGYLDTEYKGPAGDVPELFQQFGYTRIGFIPVSALVMLALAGAAVWFLRSTRTGHHMYAVGGDAEVARMSGIRTDRVLIAAHVLCAMCAGVAGLLLAARFGTGSAEAYTNLYELDAIAAVVLGGTLLLGGRGGVAGTVAGVAILAVLDTVFNVMQIDPFAKDVLRGAVIIAAVALYARRQLDRTAARPRFAAAEGKSR</sequence>
<keyword evidence="5 6" id="KW-0472">Membrane</keyword>
<evidence type="ECO:0000313" key="7">
    <source>
        <dbReference type="EMBL" id="THV32082.1"/>
    </source>
</evidence>
<dbReference type="AlphaFoldDB" id="A0A4S8PR37"/>
<feature type="transmembrane region" description="Helical" evidence="6">
    <location>
        <begin position="22"/>
        <end position="44"/>
    </location>
</feature>
<accession>A0A4S8PR37</accession>
<evidence type="ECO:0000256" key="3">
    <source>
        <dbReference type="ARBA" id="ARBA00022692"/>
    </source>
</evidence>
<evidence type="ECO:0000256" key="1">
    <source>
        <dbReference type="ARBA" id="ARBA00004651"/>
    </source>
</evidence>
<keyword evidence="8" id="KW-1185">Reference proteome</keyword>
<dbReference type="EMBL" id="STGX01000001">
    <property type="protein sequence ID" value="THV32082.1"/>
    <property type="molecule type" value="Genomic_DNA"/>
</dbReference>
<comment type="subcellular location">
    <subcellularLocation>
        <location evidence="1">Cell membrane</location>
        <topology evidence="1">Multi-pass membrane protein</topology>
    </subcellularLocation>
</comment>
<dbReference type="PANTHER" id="PTHR32196">
    <property type="entry name" value="ABC TRANSPORTER PERMEASE PROTEIN YPHD-RELATED-RELATED"/>
    <property type="match status" value="1"/>
</dbReference>
<evidence type="ECO:0000256" key="2">
    <source>
        <dbReference type="ARBA" id="ARBA00022475"/>
    </source>
</evidence>
<reference evidence="7 8" key="1">
    <citation type="journal article" date="2018" name="Int. J. Syst. Evol. Microbiol.">
        <title>Glycomyces paridis sp. nov., isolated from the medicinal plant Paris polyphylla.</title>
        <authorList>
            <person name="Fang X.M."/>
            <person name="Bai J.L."/>
            <person name="Su J."/>
            <person name="Zhao L.L."/>
            <person name="Liu H.Y."/>
            <person name="Ma B.P."/>
            <person name="Zhang Y.Q."/>
            <person name="Yu L.Y."/>
        </authorList>
    </citation>
    <scope>NUCLEOTIDE SEQUENCE [LARGE SCALE GENOMIC DNA]</scope>
    <source>
        <strain evidence="7 8">CPCC 204357</strain>
    </source>
</reference>
<evidence type="ECO:0000313" key="8">
    <source>
        <dbReference type="Proteomes" id="UP000305792"/>
    </source>
</evidence>
<dbReference type="CDD" id="cd06579">
    <property type="entry name" value="TM_PBP1_transp_AraH_like"/>
    <property type="match status" value="1"/>
</dbReference>
<feature type="transmembrane region" description="Helical" evidence="6">
    <location>
        <begin position="172"/>
        <end position="196"/>
    </location>
</feature>
<evidence type="ECO:0000256" key="4">
    <source>
        <dbReference type="ARBA" id="ARBA00022989"/>
    </source>
</evidence>
<keyword evidence="4 6" id="KW-1133">Transmembrane helix</keyword>
<dbReference type="Pfam" id="PF02653">
    <property type="entry name" value="BPD_transp_2"/>
    <property type="match status" value="1"/>
</dbReference>
<protein>
    <submittedName>
        <fullName evidence="7">ABC transporter permease</fullName>
    </submittedName>
</protein>
<dbReference type="GO" id="GO:0022857">
    <property type="term" value="F:transmembrane transporter activity"/>
    <property type="evidence" value="ECO:0007669"/>
    <property type="project" value="InterPro"/>
</dbReference>
<feature type="transmembrane region" description="Helical" evidence="6">
    <location>
        <begin position="108"/>
        <end position="128"/>
    </location>
</feature>
<evidence type="ECO:0000256" key="5">
    <source>
        <dbReference type="ARBA" id="ARBA00023136"/>
    </source>
</evidence>
<evidence type="ECO:0000256" key="6">
    <source>
        <dbReference type="SAM" id="Phobius"/>
    </source>
</evidence>
<gene>
    <name evidence="7" type="ORF">E9998_01105</name>
</gene>
<keyword evidence="3 6" id="KW-0812">Transmembrane</keyword>
<comment type="caution">
    <text evidence="7">The sequence shown here is derived from an EMBL/GenBank/DDBJ whole genome shotgun (WGS) entry which is preliminary data.</text>
</comment>
<feature type="transmembrane region" description="Helical" evidence="6">
    <location>
        <begin position="283"/>
        <end position="301"/>
    </location>
</feature>
<dbReference type="OrthoDB" id="9808136at2"/>
<dbReference type="Proteomes" id="UP000305792">
    <property type="component" value="Unassembled WGS sequence"/>
</dbReference>
<keyword evidence="2" id="KW-1003">Cell membrane</keyword>
<dbReference type="GO" id="GO:0005886">
    <property type="term" value="C:plasma membrane"/>
    <property type="evidence" value="ECO:0007669"/>
    <property type="project" value="UniProtKB-SubCell"/>
</dbReference>
<dbReference type="PANTHER" id="PTHR32196:SF72">
    <property type="entry name" value="RIBOSE IMPORT PERMEASE PROTEIN RBSC"/>
    <property type="match status" value="1"/>
</dbReference>
<dbReference type="RefSeq" id="WP_136527856.1">
    <property type="nucleotide sequence ID" value="NZ_STGX01000001.1"/>
</dbReference>
<proteinExistence type="predicted"/>
<feature type="transmembrane region" description="Helical" evidence="6">
    <location>
        <begin position="65"/>
        <end position="88"/>
    </location>
</feature>